<feature type="chain" id="PRO_5046512004" evidence="1">
    <location>
        <begin position="25"/>
        <end position="1250"/>
    </location>
</feature>
<protein>
    <submittedName>
        <fullName evidence="2">Gliding motility-associated C-terminal domain-containing protein</fullName>
    </submittedName>
</protein>
<proteinExistence type="predicted"/>
<organism evidence="2 3">
    <name type="scientific">Terrimonas ginsenosidimutans</name>
    <dbReference type="NCBI Taxonomy" id="2908004"/>
    <lineage>
        <taxon>Bacteria</taxon>
        <taxon>Pseudomonadati</taxon>
        <taxon>Bacteroidota</taxon>
        <taxon>Chitinophagia</taxon>
        <taxon>Chitinophagales</taxon>
        <taxon>Chitinophagaceae</taxon>
        <taxon>Terrimonas</taxon>
    </lineage>
</organism>
<evidence type="ECO:0000313" key="3">
    <source>
        <dbReference type="Proteomes" id="UP001165367"/>
    </source>
</evidence>
<evidence type="ECO:0000256" key="1">
    <source>
        <dbReference type="SAM" id="SignalP"/>
    </source>
</evidence>
<dbReference type="InterPro" id="IPR026341">
    <property type="entry name" value="T9SS_type_B"/>
</dbReference>
<feature type="signal peptide" evidence="1">
    <location>
        <begin position="1"/>
        <end position="24"/>
    </location>
</feature>
<evidence type="ECO:0000313" key="2">
    <source>
        <dbReference type="EMBL" id="MCG2616412.1"/>
    </source>
</evidence>
<dbReference type="InterPro" id="IPR025667">
    <property type="entry name" value="SprB_repeat"/>
</dbReference>
<accession>A0ABS9KVW7</accession>
<reference evidence="2" key="1">
    <citation type="submission" date="2022-01" db="EMBL/GenBank/DDBJ databases">
        <authorList>
            <person name="Jo J.-H."/>
            <person name="Im W.-T."/>
        </authorList>
    </citation>
    <scope>NUCLEOTIDE SEQUENCE</scope>
    <source>
        <strain evidence="2">NA20</strain>
    </source>
</reference>
<gene>
    <name evidence="2" type="ORF">LZZ85_19085</name>
</gene>
<dbReference type="Pfam" id="PF13585">
    <property type="entry name" value="CHU_C"/>
    <property type="match status" value="1"/>
</dbReference>
<sequence length="1250" mass="130928">MRHIFSRLLFIWSFSFCCCVSLYAQENFTGINDSVINLGCSQSCASLKFQVPHLKSSDEYTLTSIPFRPYAFTTPTGNALNLDKDDRFTDVINLPFPICFYGAASYDKILVGSNGILTFDISNATCFNAYKIDLPIPSAGTGDQCAEGTVPEQLSYYPRASIMGAYVDLDPAQKISGQRIEWRLEGTAPFRRFVASYNNMAVYGNANCSQTNPTTFQIVVNEGTSVIEVFIARRTCAPGAGSTRNAIIGIQNWDRDKAVTVPGRNATEWTAEKEAYRFIPSGVTSRFVRSELLDYSGNLLETATASEVTPGLMDIQFPNKCFNNPSEKFIVRTTYSGECGSPTPIVVMDTITVNTGTIPLAFTATNSGCAVGSGSIKATITPISGVTGPYIYTINPGAISISSNNTEETFSNLEPGHYSLTVTSANGCSNNVPDIEILTTNTFDVTHSVNPPSCLGAQNASITLTPPAGGGPYTYTINGSPRPTNVITGLPASGPYQINITAGAGCSASVIVPMIPQGSGALTGTATGTSTTCAGLSNGSIAVTATSGSGPYQYSIDNTNWQPSNVFTNLAPGNYSVLIKEGPCTSAAIPVTVNTGSGLNITGTATPASCQGVNNGTVTIQLLNGTAPFTVYLNPSTVLTATGSSVVFNNVAAGSYNVMVTDANGCSTNAPGFTVNVGVGGGFTASSLITNVSCFNGADGSIVITPAGGSSPYSFTLNAGVPQTGANAYIYNDLAANTYSVFIRDAVGCTFDLNGLQLTQPAVLAIPAPVVKAPLCSGANDGEVVISPTGGTAPFTYSLNGGAFQAANTFKVAAGNYTVTVSDAKNCTATLNNIMVSDPPPVSAAIATVSNATCEGGADGAIEITASGGSAGYQYSSDGMNFQTSSILRVKQGTYTVFVKDMNGCSISITNVVVGLTNTLTYTPQTDPAPICEGTGVTLQVVSNATSYTWSSNQSSVIGSPSASATSVQPRVNTLFTVNLQLGVCTAQDDVAVQVLPAPVANAGDDIEICFGQDSRLQASGGISYEWSPPRFLSDPTVASPQVIQPDRTMTYALMVTDANQCRSLDPDQVTVKVIPPIEVDIFPADTVVYAGAQFQYRISSIATSYSWTPATGLSNPNIANPVMTAPANDGATVQFRVEASTDAGCKGLGTATVRVYKGPDIYVANAFSPNNDGKNDVFLPIPVGIKELGYFRVFNRWGQLMFYSKTLREGWDGRFAGLEQPTGVYTWMIEATTQDGRKIAKKGTVTLIR</sequence>
<name>A0ABS9KVW7_9BACT</name>
<dbReference type="EMBL" id="JAKLTR010000013">
    <property type="protein sequence ID" value="MCG2616412.1"/>
    <property type="molecule type" value="Genomic_DNA"/>
</dbReference>
<keyword evidence="1" id="KW-0732">Signal</keyword>
<comment type="caution">
    <text evidence="2">The sequence shown here is derived from an EMBL/GenBank/DDBJ whole genome shotgun (WGS) entry which is preliminary data.</text>
</comment>
<dbReference type="NCBIfam" id="TIGR04131">
    <property type="entry name" value="Bac_Flav_CTERM"/>
    <property type="match status" value="1"/>
</dbReference>
<dbReference type="Pfam" id="PF13573">
    <property type="entry name" value="SprB"/>
    <property type="match status" value="5"/>
</dbReference>
<dbReference type="RefSeq" id="WP_237874948.1">
    <property type="nucleotide sequence ID" value="NZ_JAKLTR010000013.1"/>
</dbReference>
<dbReference type="Proteomes" id="UP001165367">
    <property type="component" value="Unassembled WGS sequence"/>
</dbReference>
<keyword evidence="3" id="KW-1185">Reference proteome</keyword>